<gene>
    <name evidence="1" type="ORF">LADA_0A01200G</name>
</gene>
<evidence type="ECO:0000313" key="2">
    <source>
        <dbReference type="Proteomes" id="UP000190274"/>
    </source>
</evidence>
<dbReference type="EMBL" id="LT598460">
    <property type="protein sequence ID" value="SCU77586.1"/>
    <property type="molecule type" value="Genomic_DNA"/>
</dbReference>
<reference evidence="1 2" key="1">
    <citation type="submission" date="2016-03" db="EMBL/GenBank/DDBJ databases">
        <authorList>
            <person name="Devillers H."/>
        </authorList>
    </citation>
    <scope>NUCLEOTIDE SEQUENCE [LARGE SCALE GENOMIC DNA]</scope>
    <source>
        <strain evidence="1">CBS 10888</strain>
    </source>
</reference>
<accession>A0A1G4IM13</accession>
<keyword evidence="2" id="KW-1185">Reference proteome</keyword>
<organism evidence="1 2">
    <name type="scientific">Lachancea dasiensis</name>
    <dbReference type="NCBI Taxonomy" id="1072105"/>
    <lineage>
        <taxon>Eukaryota</taxon>
        <taxon>Fungi</taxon>
        <taxon>Dikarya</taxon>
        <taxon>Ascomycota</taxon>
        <taxon>Saccharomycotina</taxon>
        <taxon>Saccharomycetes</taxon>
        <taxon>Saccharomycetales</taxon>
        <taxon>Saccharomycetaceae</taxon>
        <taxon>Lachancea</taxon>
    </lineage>
</organism>
<proteinExistence type="predicted"/>
<dbReference type="AlphaFoldDB" id="A0A1G4IM13"/>
<protein>
    <submittedName>
        <fullName evidence="1">LADA_0A01200g1_1</fullName>
    </submittedName>
</protein>
<evidence type="ECO:0000313" key="1">
    <source>
        <dbReference type="EMBL" id="SCU77586.1"/>
    </source>
</evidence>
<dbReference type="OrthoDB" id="3970753at2759"/>
<sequence>MSIVITVYDLAFIYAHLADHCQLPFITSEKDEHDRALLSSEYRSLFVSMSLGIIVCRKQLFGSLGLYNVVPRNLSGGWEPQVRLFEGQMCVCELMSKNDDLPWYRLVFEWKDHEGVVTSSEARFFCQTIIMKGTQHLVETVYNNGEYYEILMECSNGNMVTLELRISDPREDQKFRDLLFRIREEYEMIDEMMQ</sequence>
<dbReference type="Proteomes" id="UP000190274">
    <property type="component" value="Chromosome A"/>
</dbReference>
<name>A0A1G4IM13_9SACH</name>